<feature type="region of interest" description="Disordered" evidence="1">
    <location>
        <begin position="22"/>
        <end position="69"/>
    </location>
</feature>
<keyword evidence="4" id="KW-1185">Reference proteome</keyword>
<dbReference type="AlphaFoldDB" id="A0A1I0NQV4"/>
<organism evidence="3 4">
    <name type="scientific">Roseivirga pacifica</name>
    <dbReference type="NCBI Taxonomy" id="1267423"/>
    <lineage>
        <taxon>Bacteria</taxon>
        <taxon>Pseudomonadati</taxon>
        <taxon>Bacteroidota</taxon>
        <taxon>Cytophagia</taxon>
        <taxon>Cytophagales</taxon>
        <taxon>Roseivirgaceae</taxon>
        <taxon>Roseivirga</taxon>
    </lineage>
</organism>
<feature type="compositionally biased region" description="Basic and acidic residues" evidence="1">
    <location>
        <begin position="25"/>
        <end position="49"/>
    </location>
</feature>
<gene>
    <name evidence="3" type="ORF">SAMN05216290_1393</name>
</gene>
<protein>
    <submittedName>
        <fullName evidence="3">YXWGXW repeat-containing protein</fullName>
    </submittedName>
</protein>
<dbReference type="EMBL" id="FOIR01000001">
    <property type="protein sequence ID" value="SEW03906.1"/>
    <property type="molecule type" value="Genomic_DNA"/>
</dbReference>
<sequence>MKKRILLIGILLTGFMAQDALAQRGKRDDDRGRDRREDVRRGDRRDDHKGKKGKFTPVRNDRGHRNDRVYRGRDDRRRGWKNYGRSTTVSARRYYDYDFRRGKRIVVRRGVRPSGRHIWVSGHWRYDRRLRRDVWIGGHWSLQRSYHRWVPAHYAVLGGANIWVEGCWTRVY</sequence>
<feature type="signal peptide" evidence="2">
    <location>
        <begin position="1"/>
        <end position="22"/>
    </location>
</feature>
<feature type="compositionally biased region" description="Basic and acidic residues" evidence="1">
    <location>
        <begin position="59"/>
        <end position="69"/>
    </location>
</feature>
<dbReference type="Proteomes" id="UP000199437">
    <property type="component" value="Unassembled WGS sequence"/>
</dbReference>
<dbReference type="RefSeq" id="WP_121505237.1">
    <property type="nucleotide sequence ID" value="NZ_FOIR01000001.1"/>
</dbReference>
<dbReference type="GeneID" id="99986119"/>
<keyword evidence="2" id="KW-0732">Signal</keyword>
<accession>A0A1I0NQV4</accession>
<dbReference type="STRING" id="1267423.SAMN05216290_1393"/>
<evidence type="ECO:0000313" key="4">
    <source>
        <dbReference type="Proteomes" id="UP000199437"/>
    </source>
</evidence>
<reference evidence="4" key="1">
    <citation type="submission" date="2016-10" db="EMBL/GenBank/DDBJ databases">
        <authorList>
            <person name="Varghese N."/>
            <person name="Submissions S."/>
        </authorList>
    </citation>
    <scope>NUCLEOTIDE SEQUENCE [LARGE SCALE GENOMIC DNA]</scope>
    <source>
        <strain evidence="4">CGMCC 1.12402</strain>
    </source>
</reference>
<name>A0A1I0NQV4_9BACT</name>
<proteinExistence type="predicted"/>
<evidence type="ECO:0000313" key="3">
    <source>
        <dbReference type="EMBL" id="SEW03906.1"/>
    </source>
</evidence>
<evidence type="ECO:0000256" key="2">
    <source>
        <dbReference type="SAM" id="SignalP"/>
    </source>
</evidence>
<feature type="chain" id="PRO_5011732655" evidence="2">
    <location>
        <begin position="23"/>
        <end position="172"/>
    </location>
</feature>
<dbReference type="OrthoDB" id="983175at2"/>
<evidence type="ECO:0000256" key="1">
    <source>
        <dbReference type="SAM" id="MobiDB-lite"/>
    </source>
</evidence>